<keyword evidence="2" id="KW-0963">Cytoplasm</keyword>
<gene>
    <name evidence="5" type="primary">SPR</name>
    <name evidence="5" type="ORF">T05_10317</name>
</gene>
<keyword evidence="6" id="KW-1185">Reference proteome</keyword>
<dbReference type="GO" id="GO:0004757">
    <property type="term" value="F:sepiapterin reductase (NADP+) activity"/>
    <property type="evidence" value="ECO:0007669"/>
    <property type="project" value="TreeGrafter"/>
</dbReference>
<reference evidence="5 6" key="1">
    <citation type="submission" date="2015-01" db="EMBL/GenBank/DDBJ databases">
        <title>Evolution of Trichinella species and genotypes.</title>
        <authorList>
            <person name="Korhonen P.K."/>
            <person name="Edoardo P."/>
            <person name="Giuseppe L.R."/>
            <person name="Gasser R.B."/>
        </authorList>
    </citation>
    <scope>NUCLEOTIDE SEQUENCE [LARGE SCALE GENOMIC DNA]</scope>
    <source>
        <strain evidence="5">ISS417</strain>
    </source>
</reference>
<sequence>LAALCIIMRHPVWVDSVIVNTITAYPPVTKQISYLGEISFVCRIFRMSLLGRKTLCLIAGASRGIGRAISLAIGSCLAEDSDIILMSRDKSALENVKREILRKSPGVFVYICQCDLSKPSQETFLDCLRPLMNLRPNNHYDVSMVIHNAASIGPIDRPALKLMNSEELTNYFDLNLTSTILLNNAFFQLCEKDFSTERVCVNITSGAAYHAIKSLHLYSAAKAARDAFFRVLATEEPGIRVLSFNPGPVVTDMQVEIYSRTFDSDIKMWSRDGMQNQTFQTCDYVANKLMEYLRENTFQSGLWLSQNEKLASEEKLSSPGIEPGTICVLSRCDSHYTTRTLMKWMLNFISIARII</sequence>
<comment type="subcellular location">
    <subcellularLocation>
        <location evidence="1">Cytoplasm</location>
    </subcellularLocation>
</comment>
<dbReference type="GO" id="GO:0005737">
    <property type="term" value="C:cytoplasm"/>
    <property type="evidence" value="ECO:0007669"/>
    <property type="project" value="UniProtKB-SubCell"/>
</dbReference>
<evidence type="ECO:0000256" key="3">
    <source>
        <dbReference type="ARBA" id="ARBA00022857"/>
    </source>
</evidence>
<dbReference type="Proteomes" id="UP000055048">
    <property type="component" value="Unassembled WGS sequence"/>
</dbReference>
<comment type="caution">
    <text evidence="5">The sequence shown here is derived from an EMBL/GenBank/DDBJ whole genome shotgun (WGS) entry which is preliminary data.</text>
</comment>
<evidence type="ECO:0000256" key="4">
    <source>
        <dbReference type="ARBA" id="ARBA00023002"/>
    </source>
</evidence>
<proteinExistence type="predicted"/>
<dbReference type="SUPFAM" id="SSF51735">
    <property type="entry name" value="NAD(P)-binding Rossmann-fold domains"/>
    <property type="match status" value="1"/>
</dbReference>
<feature type="non-terminal residue" evidence="5">
    <location>
        <position position="355"/>
    </location>
</feature>
<organism evidence="5 6">
    <name type="scientific">Trichinella murrelli</name>
    <dbReference type="NCBI Taxonomy" id="144512"/>
    <lineage>
        <taxon>Eukaryota</taxon>
        <taxon>Metazoa</taxon>
        <taxon>Ecdysozoa</taxon>
        <taxon>Nematoda</taxon>
        <taxon>Enoplea</taxon>
        <taxon>Dorylaimia</taxon>
        <taxon>Trichinellida</taxon>
        <taxon>Trichinellidae</taxon>
        <taxon>Trichinella</taxon>
    </lineage>
</organism>
<dbReference type="EMBL" id="JYDJ01000033">
    <property type="protein sequence ID" value="KRX48124.1"/>
    <property type="molecule type" value="Genomic_DNA"/>
</dbReference>
<dbReference type="PRINTS" id="PR00081">
    <property type="entry name" value="GDHRDH"/>
</dbReference>
<name>A0A0V0UA04_9BILA</name>
<dbReference type="PANTHER" id="PTHR44085">
    <property type="entry name" value="SEPIAPTERIN REDUCTASE"/>
    <property type="match status" value="1"/>
</dbReference>
<dbReference type="InterPro" id="IPR036291">
    <property type="entry name" value="NAD(P)-bd_dom_sf"/>
</dbReference>
<dbReference type="Gene3D" id="3.40.50.720">
    <property type="entry name" value="NAD(P)-binding Rossmann-like Domain"/>
    <property type="match status" value="1"/>
</dbReference>
<dbReference type="STRING" id="144512.A0A0V0UA04"/>
<keyword evidence="4" id="KW-0560">Oxidoreductase</keyword>
<feature type="non-terminal residue" evidence="5">
    <location>
        <position position="1"/>
    </location>
</feature>
<dbReference type="InterPro" id="IPR051721">
    <property type="entry name" value="Biopterin_syn/organic_redct"/>
</dbReference>
<dbReference type="Pfam" id="PF00106">
    <property type="entry name" value="adh_short"/>
    <property type="match status" value="1"/>
</dbReference>
<evidence type="ECO:0000313" key="6">
    <source>
        <dbReference type="Proteomes" id="UP000055048"/>
    </source>
</evidence>
<protein>
    <submittedName>
        <fullName evidence="5">Sepiapterin reductase</fullName>
    </submittedName>
</protein>
<keyword evidence="3" id="KW-0521">NADP</keyword>
<dbReference type="OrthoDB" id="153074at2759"/>
<dbReference type="InterPro" id="IPR002347">
    <property type="entry name" value="SDR_fam"/>
</dbReference>
<evidence type="ECO:0000313" key="5">
    <source>
        <dbReference type="EMBL" id="KRX48124.1"/>
    </source>
</evidence>
<evidence type="ECO:0000256" key="2">
    <source>
        <dbReference type="ARBA" id="ARBA00022490"/>
    </source>
</evidence>
<accession>A0A0V0UA04</accession>
<dbReference type="PANTHER" id="PTHR44085:SF2">
    <property type="entry name" value="SEPIAPTERIN REDUCTASE"/>
    <property type="match status" value="1"/>
</dbReference>
<dbReference type="GO" id="GO:0006729">
    <property type="term" value="P:tetrahydrobiopterin biosynthetic process"/>
    <property type="evidence" value="ECO:0007669"/>
    <property type="project" value="TreeGrafter"/>
</dbReference>
<evidence type="ECO:0000256" key="1">
    <source>
        <dbReference type="ARBA" id="ARBA00004496"/>
    </source>
</evidence>
<dbReference type="AlphaFoldDB" id="A0A0V0UA04"/>